<keyword evidence="1" id="KW-1133">Transmembrane helix</keyword>
<proteinExistence type="predicted"/>
<sequence>MNDNQFDKLFRDRLANGEENPPLHVWKNIDTQLDRKRGVTLKTSYWTRYAAALAIFVLAGILTYRALQLENKVSATHVTIPQEQRTDERPVSAPLKKERIAINEPPIPNAAIQRTASIKGARKIKTTSTRKSGDVDEPNLPEVSLASLSLRKNTDSIPAKLPTRRVVEAAPIQPLIDNPEEEETMVAALPPSAGGLVPNLLNKISDVLNPDDNKTIHFSKDDEGSFRIDIYHSLVKNRRKKK</sequence>
<gene>
    <name evidence="2" type="ORF">ACFSR5_13920</name>
</gene>
<reference evidence="3" key="1">
    <citation type="journal article" date="2019" name="Int. J. Syst. Evol. Microbiol.">
        <title>The Global Catalogue of Microorganisms (GCM) 10K type strain sequencing project: providing services to taxonomists for standard genome sequencing and annotation.</title>
        <authorList>
            <consortium name="The Broad Institute Genomics Platform"/>
            <consortium name="The Broad Institute Genome Sequencing Center for Infectious Disease"/>
            <person name="Wu L."/>
            <person name="Ma J."/>
        </authorList>
    </citation>
    <scope>NUCLEOTIDE SEQUENCE [LARGE SCALE GENOMIC DNA]</scope>
    <source>
        <strain evidence="3">KCTC 42662</strain>
    </source>
</reference>
<evidence type="ECO:0000256" key="1">
    <source>
        <dbReference type="SAM" id="Phobius"/>
    </source>
</evidence>
<evidence type="ECO:0000313" key="3">
    <source>
        <dbReference type="Proteomes" id="UP001597545"/>
    </source>
</evidence>
<dbReference type="EMBL" id="JBHULR010000005">
    <property type="protein sequence ID" value="MFD2548745.1"/>
    <property type="molecule type" value="Genomic_DNA"/>
</dbReference>
<keyword evidence="3" id="KW-1185">Reference proteome</keyword>
<comment type="caution">
    <text evidence="2">The sequence shown here is derived from an EMBL/GenBank/DDBJ whole genome shotgun (WGS) entry which is preliminary data.</text>
</comment>
<evidence type="ECO:0008006" key="4">
    <source>
        <dbReference type="Google" id="ProtNLM"/>
    </source>
</evidence>
<name>A0ABW5KKA9_9SPHI</name>
<keyword evidence="1" id="KW-0812">Transmembrane</keyword>
<accession>A0ABW5KKA9</accession>
<dbReference type="RefSeq" id="WP_380904799.1">
    <property type="nucleotide sequence ID" value="NZ_JBHUEG010000004.1"/>
</dbReference>
<organism evidence="2 3">
    <name type="scientific">Sphingobacterium suaedae</name>
    <dbReference type="NCBI Taxonomy" id="1686402"/>
    <lineage>
        <taxon>Bacteria</taxon>
        <taxon>Pseudomonadati</taxon>
        <taxon>Bacteroidota</taxon>
        <taxon>Sphingobacteriia</taxon>
        <taxon>Sphingobacteriales</taxon>
        <taxon>Sphingobacteriaceae</taxon>
        <taxon>Sphingobacterium</taxon>
    </lineage>
</organism>
<evidence type="ECO:0000313" key="2">
    <source>
        <dbReference type="EMBL" id="MFD2548745.1"/>
    </source>
</evidence>
<feature type="transmembrane region" description="Helical" evidence="1">
    <location>
        <begin position="45"/>
        <end position="67"/>
    </location>
</feature>
<protein>
    <recommendedName>
        <fullName evidence="4">Energy transducer TonB</fullName>
    </recommendedName>
</protein>
<dbReference type="Proteomes" id="UP001597545">
    <property type="component" value="Unassembled WGS sequence"/>
</dbReference>
<keyword evidence="1" id="KW-0472">Membrane</keyword>